<dbReference type="OrthoDB" id="669855at2"/>
<organism evidence="1 2">
    <name type="scientific">Chitinophaga oryziterrae</name>
    <dbReference type="NCBI Taxonomy" id="1031224"/>
    <lineage>
        <taxon>Bacteria</taxon>
        <taxon>Pseudomonadati</taxon>
        <taxon>Bacteroidota</taxon>
        <taxon>Chitinophagia</taxon>
        <taxon>Chitinophagales</taxon>
        <taxon>Chitinophagaceae</taxon>
        <taxon>Chitinophaga</taxon>
    </lineage>
</organism>
<dbReference type="AlphaFoldDB" id="A0A6N8JHU3"/>
<reference evidence="1 2" key="1">
    <citation type="submission" date="2019-12" db="EMBL/GenBank/DDBJ databases">
        <title>The draft genomic sequence of strain Chitinophaga oryziterrae JCM 16595.</title>
        <authorList>
            <person name="Zhang X."/>
        </authorList>
    </citation>
    <scope>NUCLEOTIDE SEQUENCE [LARGE SCALE GENOMIC DNA]</scope>
    <source>
        <strain evidence="1 2">JCM 16595</strain>
    </source>
</reference>
<dbReference type="RefSeq" id="WP_157303663.1">
    <property type="nucleotide sequence ID" value="NZ_BAAAZB010000005.1"/>
</dbReference>
<comment type="caution">
    <text evidence="1">The sequence shown here is derived from an EMBL/GenBank/DDBJ whole genome shotgun (WGS) entry which is preliminary data.</text>
</comment>
<protein>
    <submittedName>
        <fullName evidence="1">Uncharacterized protein</fullName>
    </submittedName>
</protein>
<dbReference type="Proteomes" id="UP000468388">
    <property type="component" value="Unassembled WGS sequence"/>
</dbReference>
<proteinExistence type="predicted"/>
<gene>
    <name evidence="1" type="ORF">GO495_30065</name>
</gene>
<sequence length="109" mass="11940">MVETEVKSNTRSRNWHAKSVGKLTGPPYTITVIGEVGSGTAAPALKKNERKADKKPGVLYLTCVGGTTNDQYAKVLYTEVISSHEEFNKVHIDDVNGHITEFNVTIIHS</sequence>
<accession>A0A6N8JHU3</accession>
<evidence type="ECO:0000313" key="1">
    <source>
        <dbReference type="EMBL" id="MVT44875.1"/>
    </source>
</evidence>
<name>A0A6N8JHU3_9BACT</name>
<dbReference type="EMBL" id="WRXO01000013">
    <property type="protein sequence ID" value="MVT44875.1"/>
    <property type="molecule type" value="Genomic_DNA"/>
</dbReference>
<evidence type="ECO:0000313" key="2">
    <source>
        <dbReference type="Proteomes" id="UP000468388"/>
    </source>
</evidence>
<keyword evidence="2" id="KW-1185">Reference proteome</keyword>